<protein>
    <submittedName>
        <fullName evidence="4">Multicopper oxidase domain-containing protein</fullName>
    </submittedName>
</protein>
<sequence>MFTRRQVLRVGAAAGAAAGGGLTLFPARALGAARLRPMDPARIPKYVEELLIPLAMPPVGRRGDITEYRIGVRQFRQQVLPRSMPRTTVWGYGSTAHPGTFSYPAHTINARVGRPVRVTWINQLMDSRGDFLPSLEAVDPTLHWANPPGGAARRDSTPVFSSTPGPYRGPVPIVTHLHGGHTLQDSDGYPEAWYLPAARNIPREYARVGSFYDRFRAESEQRFGVRWRPGSATFHYGNDQRATTLWYHDHALGMTRTNVYSGLAGFYLLRGGPSDLPDGVLPGPTPGVGDPRGKRCFDIPIVIQDRSFYADGSLFYPNSRSFAGYPGPYIPATDVPPIWNPEFFGNAMVANGRTWPVLPVEQRRYRLRFLNGCNSRFLILKIAADPVARPARAALSIWQIGSDGGFLPKPVRFEQLRIAPGNRCDTVIDFSKVPVGTELWLINEGPDTTIGRGAPGVDFPPANPQTTGQVLKFVVRPRSGPDRSVPPDQLRLPPFPSLGAAANTRRLVLTEEMSTVSNPTASPIRTLLGTISASDTAVPRMWGDPVTESPILGATEIWALRNDTVEAHPIHLHQVQFQVVGRGPDGTAPPGPGDTGYLDTVTALPRQTTRIKARFDIPGRFVWHCHMLEHEDNEMMRPYEVVRRRKPTKGDSRPKDRGHGAKH</sequence>
<dbReference type="Proteomes" id="UP001500683">
    <property type="component" value="Unassembled WGS sequence"/>
</dbReference>
<organism evidence="4 5">
    <name type="scientific">Actinomadura miaoliensis</name>
    <dbReference type="NCBI Taxonomy" id="430685"/>
    <lineage>
        <taxon>Bacteria</taxon>
        <taxon>Bacillati</taxon>
        <taxon>Actinomycetota</taxon>
        <taxon>Actinomycetes</taxon>
        <taxon>Streptosporangiales</taxon>
        <taxon>Thermomonosporaceae</taxon>
        <taxon>Actinomadura</taxon>
    </lineage>
</organism>
<evidence type="ECO:0000259" key="3">
    <source>
        <dbReference type="Pfam" id="PF07731"/>
    </source>
</evidence>
<dbReference type="PANTHER" id="PTHR48267:SF1">
    <property type="entry name" value="BILIRUBIN OXIDASE"/>
    <property type="match status" value="1"/>
</dbReference>
<feature type="region of interest" description="Disordered" evidence="2">
    <location>
        <begin position="146"/>
        <end position="165"/>
    </location>
</feature>
<dbReference type="InterPro" id="IPR045087">
    <property type="entry name" value="Cu-oxidase_fam"/>
</dbReference>
<evidence type="ECO:0000256" key="1">
    <source>
        <dbReference type="ARBA" id="ARBA00010609"/>
    </source>
</evidence>
<dbReference type="InterPro" id="IPR008972">
    <property type="entry name" value="Cupredoxin"/>
</dbReference>
<dbReference type="InterPro" id="IPR006311">
    <property type="entry name" value="TAT_signal"/>
</dbReference>
<gene>
    <name evidence="4" type="ORF">GCM10022214_41660</name>
</gene>
<dbReference type="Pfam" id="PF07731">
    <property type="entry name" value="Cu-oxidase_2"/>
    <property type="match status" value="1"/>
</dbReference>
<accession>A0ABP7W370</accession>
<evidence type="ECO:0000256" key="2">
    <source>
        <dbReference type="SAM" id="MobiDB-lite"/>
    </source>
</evidence>
<feature type="region of interest" description="Disordered" evidence="2">
    <location>
        <begin position="478"/>
        <end position="497"/>
    </location>
</feature>
<evidence type="ECO:0000313" key="5">
    <source>
        <dbReference type="Proteomes" id="UP001500683"/>
    </source>
</evidence>
<dbReference type="CDD" id="cd13868">
    <property type="entry name" value="CuRO_2_CotA_like"/>
    <property type="match status" value="1"/>
</dbReference>
<comment type="similarity">
    <text evidence="1">Belongs to the multicopper oxidase family.</text>
</comment>
<evidence type="ECO:0000313" key="4">
    <source>
        <dbReference type="EMBL" id="GAA4079030.1"/>
    </source>
</evidence>
<dbReference type="CDD" id="cd13844">
    <property type="entry name" value="CuRO_1_BOD_CotA_like"/>
    <property type="match status" value="1"/>
</dbReference>
<dbReference type="PANTHER" id="PTHR48267">
    <property type="entry name" value="CUPREDOXIN SUPERFAMILY PROTEIN"/>
    <property type="match status" value="1"/>
</dbReference>
<dbReference type="SUPFAM" id="SSF49503">
    <property type="entry name" value="Cupredoxins"/>
    <property type="match status" value="3"/>
</dbReference>
<dbReference type="InterPro" id="IPR011706">
    <property type="entry name" value="Cu-oxidase_C"/>
</dbReference>
<dbReference type="Gene3D" id="2.60.40.420">
    <property type="entry name" value="Cupredoxins - blue copper proteins"/>
    <property type="match status" value="3"/>
</dbReference>
<proteinExistence type="inferred from homology"/>
<keyword evidence="5" id="KW-1185">Reference proteome</keyword>
<name>A0ABP7W370_9ACTN</name>
<comment type="caution">
    <text evidence="4">The sequence shown here is derived from an EMBL/GenBank/DDBJ whole genome shotgun (WGS) entry which is preliminary data.</text>
</comment>
<dbReference type="EMBL" id="BAAAZG010000025">
    <property type="protein sequence ID" value="GAA4079030.1"/>
    <property type="molecule type" value="Genomic_DNA"/>
</dbReference>
<feature type="region of interest" description="Disordered" evidence="2">
    <location>
        <begin position="639"/>
        <end position="663"/>
    </location>
</feature>
<dbReference type="PROSITE" id="PS51318">
    <property type="entry name" value="TAT"/>
    <property type="match status" value="1"/>
</dbReference>
<reference evidence="5" key="1">
    <citation type="journal article" date="2019" name="Int. J. Syst. Evol. Microbiol.">
        <title>The Global Catalogue of Microorganisms (GCM) 10K type strain sequencing project: providing services to taxonomists for standard genome sequencing and annotation.</title>
        <authorList>
            <consortium name="The Broad Institute Genomics Platform"/>
            <consortium name="The Broad Institute Genome Sequencing Center for Infectious Disease"/>
            <person name="Wu L."/>
            <person name="Ma J."/>
        </authorList>
    </citation>
    <scope>NUCLEOTIDE SEQUENCE [LARGE SCALE GENOMIC DNA]</scope>
    <source>
        <strain evidence="5">JCM 16702</strain>
    </source>
</reference>
<feature type="domain" description="Plastocyanin-like" evidence="3">
    <location>
        <begin position="552"/>
        <end position="642"/>
    </location>
</feature>